<dbReference type="PANTHER" id="PTHR19858:SF0">
    <property type="entry name" value="PERIODIC TRYPTOPHAN PROTEIN 2 HOMOLOG"/>
    <property type="match status" value="1"/>
</dbReference>
<reference evidence="2" key="3">
    <citation type="journal article" date="2016" name="Gigascience">
        <title>De novo construction of an expanded transcriptome assembly for the western tarnished plant bug, Lygus hesperus.</title>
        <authorList>
            <person name="Tassone E.E."/>
            <person name="Geib S.M."/>
            <person name="Hall B."/>
            <person name="Fabrick J.A."/>
            <person name="Brent C.S."/>
            <person name="Hull J.J."/>
        </authorList>
    </citation>
    <scope>NUCLEOTIDE SEQUENCE</scope>
</reference>
<dbReference type="Pfam" id="PF00400">
    <property type="entry name" value="WD40"/>
    <property type="match status" value="1"/>
</dbReference>
<evidence type="ECO:0000313" key="2">
    <source>
        <dbReference type="EMBL" id="JAQ06174.1"/>
    </source>
</evidence>
<reference evidence="1" key="2">
    <citation type="submission" date="2014-07" db="EMBL/GenBank/DDBJ databases">
        <authorList>
            <person name="Hull J."/>
        </authorList>
    </citation>
    <scope>NUCLEOTIDE SEQUENCE</scope>
</reference>
<dbReference type="InterPro" id="IPR036322">
    <property type="entry name" value="WD40_repeat_dom_sf"/>
</dbReference>
<dbReference type="AlphaFoldDB" id="A0A0A9YIR8"/>
<reference evidence="1" key="1">
    <citation type="journal article" date="2014" name="PLoS ONE">
        <title>Transcriptome-Based Identification of ABC Transporters in the Western Tarnished Plant Bug Lygus hesperus.</title>
        <authorList>
            <person name="Hull J.J."/>
            <person name="Chaney K."/>
            <person name="Geib S.M."/>
            <person name="Fabrick J.A."/>
            <person name="Brent C.S."/>
            <person name="Walsh D."/>
            <person name="Lavine L.C."/>
        </authorList>
    </citation>
    <scope>NUCLEOTIDE SEQUENCE</scope>
</reference>
<dbReference type="GO" id="GO:0000462">
    <property type="term" value="P:maturation of SSU-rRNA from tricistronic rRNA transcript (SSU-rRNA, 5.8S rRNA, LSU-rRNA)"/>
    <property type="evidence" value="ECO:0007669"/>
    <property type="project" value="TreeGrafter"/>
</dbReference>
<dbReference type="GO" id="GO:0032040">
    <property type="term" value="C:small-subunit processome"/>
    <property type="evidence" value="ECO:0007669"/>
    <property type="project" value="TreeGrafter"/>
</dbReference>
<dbReference type="InterPro" id="IPR027145">
    <property type="entry name" value="PWP2"/>
</dbReference>
<dbReference type="GO" id="GO:0000028">
    <property type="term" value="P:ribosomal small subunit assembly"/>
    <property type="evidence" value="ECO:0007669"/>
    <property type="project" value="TreeGrafter"/>
</dbReference>
<dbReference type="GO" id="GO:0034388">
    <property type="term" value="C:Pwp2p-containing subcomplex of 90S preribosome"/>
    <property type="evidence" value="ECO:0007669"/>
    <property type="project" value="TreeGrafter"/>
</dbReference>
<accession>A0A0A9YIR8</accession>
<dbReference type="PANTHER" id="PTHR19858">
    <property type="entry name" value="WD40 REPEAT PROTEIN"/>
    <property type="match status" value="1"/>
</dbReference>
<sequence>MKDDTHLSPIIRNSFEMERKYLLSHNGAATVTAFHKPRRILAIGYDSGIFALHHVVITTNHRPGETERGEESGNAVDDTLPLIHLLSISAQALTAACFAPRGDYIAFGSAHLKQLLVWDWKSEAYVLKEQAHYYDISRCAITADANSIISGGDDGKVKV</sequence>
<dbReference type="SUPFAM" id="SSF50978">
    <property type="entry name" value="WD40 repeat-like"/>
    <property type="match status" value="1"/>
</dbReference>
<dbReference type="InterPro" id="IPR001680">
    <property type="entry name" value="WD40_rpt"/>
</dbReference>
<gene>
    <name evidence="2" type="primary">PWP2_0</name>
    <name evidence="1" type="ORF">CM83_18858</name>
    <name evidence="2" type="ORF">g.14466</name>
</gene>
<organism evidence="1">
    <name type="scientific">Lygus hesperus</name>
    <name type="common">Western plant bug</name>
    <dbReference type="NCBI Taxonomy" id="30085"/>
    <lineage>
        <taxon>Eukaryota</taxon>
        <taxon>Metazoa</taxon>
        <taxon>Ecdysozoa</taxon>
        <taxon>Arthropoda</taxon>
        <taxon>Hexapoda</taxon>
        <taxon>Insecta</taxon>
        <taxon>Pterygota</taxon>
        <taxon>Neoptera</taxon>
        <taxon>Paraneoptera</taxon>
        <taxon>Hemiptera</taxon>
        <taxon>Heteroptera</taxon>
        <taxon>Panheteroptera</taxon>
        <taxon>Cimicomorpha</taxon>
        <taxon>Miridae</taxon>
        <taxon>Mirini</taxon>
        <taxon>Lygus</taxon>
    </lineage>
</organism>
<name>A0A0A9YIR8_LYGHE</name>
<dbReference type="EMBL" id="GDHC01012455">
    <property type="protein sequence ID" value="JAQ06174.1"/>
    <property type="molecule type" value="Transcribed_RNA"/>
</dbReference>
<proteinExistence type="predicted"/>
<protein>
    <submittedName>
        <fullName evidence="2">Periodic tryptophan protein 2</fullName>
    </submittedName>
</protein>
<dbReference type="InterPro" id="IPR015943">
    <property type="entry name" value="WD40/YVTN_repeat-like_dom_sf"/>
</dbReference>
<dbReference type="EMBL" id="GBHO01012093">
    <property type="protein sequence ID" value="JAG31511.1"/>
    <property type="molecule type" value="Transcribed_RNA"/>
</dbReference>
<dbReference type="Gene3D" id="2.130.10.10">
    <property type="entry name" value="YVTN repeat-like/Quinoprotein amine dehydrogenase"/>
    <property type="match status" value="1"/>
</dbReference>
<evidence type="ECO:0000313" key="1">
    <source>
        <dbReference type="EMBL" id="JAG31511.1"/>
    </source>
</evidence>